<reference evidence="11" key="1">
    <citation type="submission" date="2021-02" db="EMBL/GenBank/DDBJ databases">
        <authorList>
            <person name="Nowell W R."/>
        </authorList>
    </citation>
    <scope>NUCLEOTIDE SEQUENCE</scope>
</reference>
<dbReference type="GO" id="GO:0000086">
    <property type="term" value="P:G2/M transition of mitotic cell cycle"/>
    <property type="evidence" value="ECO:0007669"/>
    <property type="project" value="TreeGrafter"/>
</dbReference>
<protein>
    <recommendedName>
        <fullName evidence="8">M-phase inducer phosphatase</fullName>
        <ecNumber evidence="8">3.1.3.48</ecNumber>
    </recommendedName>
</protein>
<dbReference type="CDD" id="cd01530">
    <property type="entry name" value="Cdc25"/>
    <property type="match status" value="1"/>
</dbReference>
<name>A0A814LDU6_9BILA</name>
<feature type="compositionally biased region" description="Polar residues" evidence="9">
    <location>
        <begin position="120"/>
        <end position="134"/>
    </location>
</feature>
<comment type="caution">
    <text evidence="11">The sequence shown here is derived from an EMBL/GenBank/DDBJ whole genome shotgun (WGS) entry which is preliminary data.</text>
</comment>
<dbReference type="PANTHER" id="PTHR10828">
    <property type="entry name" value="M-PHASE INDUCER PHOSPHATASE DUAL SPECIFICITY PHOSPHATASE CDC25"/>
    <property type="match status" value="1"/>
</dbReference>
<dbReference type="GO" id="GO:0005737">
    <property type="term" value="C:cytoplasm"/>
    <property type="evidence" value="ECO:0007669"/>
    <property type="project" value="TreeGrafter"/>
</dbReference>
<gene>
    <name evidence="12" type="ORF">FNK824_LOCUS19265</name>
    <name evidence="11" type="ORF">SEV965_LOCUS14036</name>
</gene>
<dbReference type="EMBL" id="CAJNOU010000684">
    <property type="protein sequence ID" value="CAF1064796.1"/>
    <property type="molecule type" value="Genomic_DNA"/>
</dbReference>
<dbReference type="EMBL" id="CAJOBE010003359">
    <property type="protein sequence ID" value="CAF3875716.1"/>
    <property type="molecule type" value="Genomic_DNA"/>
</dbReference>
<dbReference type="GO" id="GO:0110032">
    <property type="term" value="P:positive regulation of G2/MI transition of meiotic cell cycle"/>
    <property type="evidence" value="ECO:0007669"/>
    <property type="project" value="TreeGrafter"/>
</dbReference>
<feature type="region of interest" description="Disordered" evidence="9">
    <location>
        <begin position="85"/>
        <end position="144"/>
    </location>
</feature>
<dbReference type="SUPFAM" id="SSF52821">
    <property type="entry name" value="Rhodanese/Cell cycle control phosphatase"/>
    <property type="match status" value="1"/>
</dbReference>
<keyword evidence="6 8" id="KW-0131">Cell cycle</keyword>
<dbReference type="GO" id="GO:0004725">
    <property type="term" value="F:protein tyrosine phosphatase activity"/>
    <property type="evidence" value="ECO:0007669"/>
    <property type="project" value="UniProtKB-UniRule"/>
</dbReference>
<evidence type="ECO:0000256" key="5">
    <source>
        <dbReference type="ARBA" id="ARBA00022912"/>
    </source>
</evidence>
<dbReference type="PRINTS" id="PR00716">
    <property type="entry name" value="MPIPHPHTASE"/>
</dbReference>
<dbReference type="EC" id="3.1.3.48" evidence="8"/>
<dbReference type="InterPro" id="IPR036873">
    <property type="entry name" value="Rhodanese-like_dom_sf"/>
</dbReference>
<dbReference type="GO" id="GO:0005634">
    <property type="term" value="C:nucleus"/>
    <property type="evidence" value="ECO:0007669"/>
    <property type="project" value="TreeGrafter"/>
</dbReference>
<dbReference type="GO" id="GO:0051301">
    <property type="term" value="P:cell division"/>
    <property type="evidence" value="ECO:0007669"/>
    <property type="project" value="UniProtKB-UniRule"/>
</dbReference>
<dbReference type="AlphaFoldDB" id="A0A814LDU6"/>
<dbReference type="Proteomes" id="UP000663874">
    <property type="component" value="Unassembled WGS sequence"/>
</dbReference>
<keyword evidence="2 8" id="KW-0132">Cell division</keyword>
<sequence>MNTLLNIKHELDMNISVMSWNFIIRRTPRRKLVFSSSDDETDNSPPAISSVHILRQEQHQDEHLSIRIETTDNLITRQTRSKLEHYGFNKLPRPASLRNNKRQTLIKENKNKKIRLDELTPNQNKPSCHPMQTRSQSSSDSHSDQLIKLFDKTLSTVTPNRDNDENLPNQTRQRRMRPLPLCLSDNEKNMPVLTVITTEENSNNNKRLHNDDDNVDDDGNSENSRSIKRCKIIDETNKENDLIINRPSIIKRSRHGIGLIRSLTEPNEEQIKVSVELGSNRDLIGDRSRTYLLPRCKSRKHPDLACINPETMINILKNVYASEIENLHIIDCRYPYEYEGGHIHLAKNLYTRKNIYNEFFRKPIELKDPTKRNIFIFHCEFSSERAPSLLRYFRSEDRNIHEKNYPELHYPEIYLLDGGYKAFYEYSTEFCIPNQYRMMIDIDYQEEYREYRYETKQCERFTGTNEKIGDGRRTRVSTFRSCLSFSSQPMQYRPINIRYDLRYTGSPPQS</sequence>
<dbReference type="InterPro" id="IPR000751">
    <property type="entry name" value="MPI_Phosphatase"/>
</dbReference>
<evidence type="ECO:0000256" key="2">
    <source>
        <dbReference type="ARBA" id="ARBA00022618"/>
    </source>
</evidence>
<comment type="function">
    <text evidence="8">Tyrosine protein phosphatase which functions as a dosage-dependent inducer of mitotic progression.</text>
</comment>
<evidence type="ECO:0000256" key="3">
    <source>
        <dbReference type="ARBA" id="ARBA00022776"/>
    </source>
</evidence>
<dbReference type="Proteomes" id="UP000663889">
    <property type="component" value="Unassembled WGS sequence"/>
</dbReference>
<keyword evidence="3 8" id="KW-0498">Mitosis</keyword>
<comment type="catalytic activity">
    <reaction evidence="7 8">
        <text>O-phospho-L-tyrosyl-[protein] + H2O = L-tyrosyl-[protein] + phosphate</text>
        <dbReference type="Rhea" id="RHEA:10684"/>
        <dbReference type="Rhea" id="RHEA-COMP:10136"/>
        <dbReference type="Rhea" id="RHEA-COMP:20101"/>
        <dbReference type="ChEBI" id="CHEBI:15377"/>
        <dbReference type="ChEBI" id="CHEBI:43474"/>
        <dbReference type="ChEBI" id="CHEBI:46858"/>
        <dbReference type="ChEBI" id="CHEBI:61978"/>
        <dbReference type="EC" id="3.1.3.48"/>
    </reaction>
</comment>
<dbReference type="Gene3D" id="3.40.250.10">
    <property type="entry name" value="Rhodanese-like domain"/>
    <property type="match status" value="1"/>
</dbReference>
<dbReference type="Pfam" id="PF00581">
    <property type="entry name" value="Rhodanese"/>
    <property type="match status" value="1"/>
</dbReference>
<dbReference type="PANTHER" id="PTHR10828:SF17">
    <property type="entry name" value="PROTEIN-TYROSINE-PHOSPHATASE"/>
    <property type="match status" value="1"/>
</dbReference>
<evidence type="ECO:0000256" key="9">
    <source>
        <dbReference type="SAM" id="MobiDB-lite"/>
    </source>
</evidence>
<feature type="region of interest" description="Disordered" evidence="9">
    <location>
        <begin position="198"/>
        <end position="224"/>
    </location>
</feature>
<organism evidence="11 13">
    <name type="scientific">Rotaria sordida</name>
    <dbReference type="NCBI Taxonomy" id="392033"/>
    <lineage>
        <taxon>Eukaryota</taxon>
        <taxon>Metazoa</taxon>
        <taxon>Spiralia</taxon>
        <taxon>Gnathifera</taxon>
        <taxon>Rotifera</taxon>
        <taxon>Eurotatoria</taxon>
        <taxon>Bdelloidea</taxon>
        <taxon>Philodinida</taxon>
        <taxon>Philodinidae</taxon>
        <taxon>Rotaria</taxon>
    </lineage>
</organism>
<feature type="compositionally biased region" description="Basic and acidic residues" evidence="9">
    <location>
        <begin position="105"/>
        <end position="118"/>
    </location>
</feature>
<evidence type="ECO:0000256" key="7">
    <source>
        <dbReference type="ARBA" id="ARBA00051722"/>
    </source>
</evidence>
<accession>A0A814LDU6</accession>
<dbReference type="PROSITE" id="PS50206">
    <property type="entry name" value="RHODANESE_3"/>
    <property type="match status" value="1"/>
</dbReference>
<proteinExistence type="inferred from homology"/>
<evidence type="ECO:0000313" key="12">
    <source>
        <dbReference type="EMBL" id="CAF3875716.1"/>
    </source>
</evidence>
<evidence type="ECO:0000256" key="6">
    <source>
        <dbReference type="ARBA" id="ARBA00023306"/>
    </source>
</evidence>
<keyword evidence="4 8" id="KW-0378">Hydrolase</keyword>
<dbReference type="InterPro" id="IPR001763">
    <property type="entry name" value="Rhodanese-like_dom"/>
</dbReference>
<comment type="similarity">
    <text evidence="1 8">Belongs to the MPI phosphatase family.</text>
</comment>
<evidence type="ECO:0000313" key="11">
    <source>
        <dbReference type="EMBL" id="CAF1064796.1"/>
    </source>
</evidence>
<keyword evidence="5 8" id="KW-0904">Protein phosphatase</keyword>
<evidence type="ECO:0000313" key="13">
    <source>
        <dbReference type="Proteomes" id="UP000663889"/>
    </source>
</evidence>
<dbReference type="FunFam" id="3.40.250.10:FF:000021">
    <property type="entry name" value="M-phase inducer phosphatase cdc-25.2"/>
    <property type="match status" value="1"/>
</dbReference>
<feature type="domain" description="Rhodanese" evidence="10">
    <location>
        <begin position="323"/>
        <end position="432"/>
    </location>
</feature>
<evidence type="ECO:0000256" key="8">
    <source>
        <dbReference type="RuleBase" id="RU368028"/>
    </source>
</evidence>
<dbReference type="SMART" id="SM00450">
    <property type="entry name" value="RHOD"/>
    <property type="match status" value="1"/>
</dbReference>
<dbReference type="GO" id="GO:0010971">
    <property type="term" value="P:positive regulation of G2/M transition of mitotic cell cycle"/>
    <property type="evidence" value="ECO:0007669"/>
    <property type="project" value="TreeGrafter"/>
</dbReference>
<evidence type="ECO:0000256" key="4">
    <source>
        <dbReference type="ARBA" id="ARBA00022801"/>
    </source>
</evidence>
<evidence type="ECO:0000256" key="1">
    <source>
        <dbReference type="ARBA" id="ARBA00011065"/>
    </source>
</evidence>
<evidence type="ECO:0000259" key="10">
    <source>
        <dbReference type="PROSITE" id="PS50206"/>
    </source>
</evidence>